<keyword evidence="1" id="KW-0732">Signal</keyword>
<protein>
    <submittedName>
        <fullName evidence="3">F-box/RNI superfamily protein</fullName>
    </submittedName>
</protein>
<organism evidence="3 5">
    <name type="scientific">Medicago truncatula</name>
    <name type="common">Barrel medic</name>
    <name type="synonym">Medicago tribuloides</name>
    <dbReference type="NCBI Taxonomy" id="3880"/>
    <lineage>
        <taxon>Eukaryota</taxon>
        <taxon>Viridiplantae</taxon>
        <taxon>Streptophyta</taxon>
        <taxon>Embryophyta</taxon>
        <taxon>Tracheophyta</taxon>
        <taxon>Spermatophyta</taxon>
        <taxon>Magnoliopsida</taxon>
        <taxon>eudicotyledons</taxon>
        <taxon>Gunneridae</taxon>
        <taxon>Pentapetalae</taxon>
        <taxon>rosids</taxon>
        <taxon>fabids</taxon>
        <taxon>Fabales</taxon>
        <taxon>Fabaceae</taxon>
        <taxon>Papilionoideae</taxon>
        <taxon>50 kb inversion clade</taxon>
        <taxon>NPAAA clade</taxon>
        <taxon>Hologalegina</taxon>
        <taxon>IRL clade</taxon>
        <taxon>Trifolieae</taxon>
        <taxon>Medicago</taxon>
    </lineage>
</organism>
<dbReference type="EnsemblPlants" id="KEH25346">
    <property type="protein sequence ID" value="KEH25346"/>
    <property type="gene ID" value="MTR_6g018570"/>
</dbReference>
<dbReference type="InterPro" id="IPR053781">
    <property type="entry name" value="F-box_AtFBL13-like"/>
</dbReference>
<reference evidence="4" key="3">
    <citation type="submission" date="2015-04" db="UniProtKB">
        <authorList>
            <consortium name="EnsemblPlants"/>
        </authorList>
    </citation>
    <scope>IDENTIFICATION</scope>
    <source>
        <strain evidence="4">cv. Jemalong A17</strain>
    </source>
</reference>
<evidence type="ECO:0000313" key="4">
    <source>
        <dbReference type="EnsemblPlants" id="KEH25346"/>
    </source>
</evidence>
<dbReference type="AlphaFoldDB" id="A0A072U7N5"/>
<dbReference type="Gene3D" id="3.80.10.10">
    <property type="entry name" value="Ribonuclease Inhibitor"/>
    <property type="match status" value="1"/>
</dbReference>
<dbReference type="Gene3D" id="1.20.1280.50">
    <property type="match status" value="1"/>
</dbReference>
<keyword evidence="5" id="KW-1185">Reference proteome</keyword>
<proteinExistence type="predicted"/>
<dbReference type="InterPro" id="IPR053197">
    <property type="entry name" value="F-box_SCFL_complex_component"/>
</dbReference>
<dbReference type="InterPro" id="IPR001810">
    <property type="entry name" value="F-box_dom"/>
</dbReference>
<dbReference type="SUPFAM" id="SSF81383">
    <property type="entry name" value="F-box domain"/>
    <property type="match status" value="1"/>
</dbReference>
<dbReference type="CDD" id="cd22160">
    <property type="entry name" value="F-box_AtFBL13-like"/>
    <property type="match status" value="1"/>
</dbReference>
<gene>
    <name evidence="3" type="ordered locus">MTR_6g018570</name>
</gene>
<dbReference type="InterPro" id="IPR032675">
    <property type="entry name" value="LRR_dom_sf"/>
</dbReference>
<evidence type="ECO:0000259" key="2">
    <source>
        <dbReference type="PROSITE" id="PS50181"/>
    </source>
</evidence>
<dbReference type="Pfam" id="PF00646">
    <property type="entry name" value="F-box"/>
    <property type="match status" value="1"/>
</dbReference>
<dbReference type="PROSITE" id="PS50181">
    <property type="entry name" value="FBOX"/>
    <property type="match status" value="1"/>
</dbReference>
<accession>A0A072U7N5</accession>
<dbReference type="PANTHER" id="PTHR34223">
    <property type="entry name" value="OS11G0201299 PROTEIN"/>
    <property type="match status" value="1"/>
</dbReference>
<evidence type="ECO:0000256" key="1">
    <source>
        <dbReference type="SAM" id="SignalP"/>
    </source>
</evidence>
<dbReference type="InterPro" id="IPR036047">
    <property type="entry name" value="F-box-like_dom_sf"/>
</dbReference>
<name>A0A072U7N5_MEDTR</name>
<dbReference type="PANTHER" id="PTHR34223:SF51">
    <property type="entry name" value="OS06G0556300 PROTEIN"/>
    <property type="match status" value="1"/>
</dbReference>
<evidence type="ECO:0000313" key="5">
    <source>
        <dbReference type="Proteomes" id="UP000002051"/>
    </source>
</evidence>
<dbReference type="HOGENOM" id="CLU_010721_2_1_1"/>
<feature type="signal peptide" evidence="1">
    <location>
        <begin position="1"/>
        <end position="20"/>
    </location>
</feature>
<dbReference type="SUPFAM" id="SSF52047">
    <property type="entry name" value="RNI-like"/>
    <property type="match status" value="1"/>
</dbReference>
<feature type="domain" description="F-box" evidence="2">
    <location>
        <begin position="33"/>
        <end position="69"/>
    </location>
</feature>
<evidence type="ECO:0000313" key="3">
    <source>
        <dbReference type="EMBL" id="KEH25346.1"/>
    </source>
</evidence>
<dbReference type="EMBL" id="CM001222">
    <property type="protein sequence ID" value="KEH25346.1"/>
    <property type="molecule type" value="Genomic_DNA"/>
</dbReference>
<reference evidence="3 5" key="1">
    <citation type="journal article" date="2011" name="Nature">
        <title>The Medicago genome provides insight into the evolution of rhizobial symbioses.</title>
        <authorList>
            <person name="Young N.D."/>
            <person name="Debelle F."/>
            <person name="Oldroyd G.E."/>
            <person name="Geurts R."/>
            <person name="Cannon S.B."/>
            <person name="Udvardi M.K."/>
            <person name="Benedito V.A."/>
            <person name="Mayer K.F."/>
            <person name="Gouzy J."/>
            <person name="Schoof H."/>
            <person name="Van de Peer Y."/>
            <person name="Proost S."/>
            <person name="Cook D.R."/>
            <person name="Meyers B.C."/>
            <person name="Spannagl M."/>
            <person name="Cheung F."/>
            <person name="De Mita S."/>
            <person name="Krishnakumar V."/>
            <person name="Gundlach H."/>
            <person name="Zhou S."/>
            <person name="Mudge J."/>
            <person name="Bharti A.K."/>
            <person name="Murray J.D."/>
            <person name="Naoumkina M.A."/>
            <person name="Rosen B."/>
            <person name="Silverstein K.A."/>
            <person name="Tang H."/>
            <person name="Rombauts S."/>
            <person name="Zhao P.X."/>
            <person name="Zhou P."/>
            <person name="Barbe V."/>
            <person name="Bardou P."/>
            <person name="Bechner M."/>
            <person name="Bellec A."/>
            <person name="Berger A."/>
            <person name="Berges H."/>
            <person name="Bidwell S."/>
            <person name="Bisseling T."/>
            <person name="Choisne N."/>
            <person name="Couloux A."/>
            <person name="Denny R."/>
            <person name="Deshpande S."/>
            <person name="Dai X."/>
            <person name="Doyle J.J."/>
            <person name="Dudez A.M."/>
            <person name="Farmer A.D."/>
            <person name="Fouteau S."/>
            <person name="Franken C."/>
            <person name="Gibelin C."/>
            <person name="Gish J."/>
            <person name="Goldstein S."/>
            <person name="Gonzalez A.J."/>
            <person name="Green P.J."/>
            <person name="Hallab A."/>
            <person name="Hartog M."/>
            <person name="Hua A."/>
            <person name="Humphray S.J."/>
            <person name="Jeong D.H."/>
            <person name="Jing Y."/>
            <person name="Jocker A."/>
            <person name="Kenton S.M."/>
            <person name="Kim D.J."/>
            <person name="Klee K."/>
            <person name="Lai H."/>
            <person name="Lang C."/>
            <person name="Lin S."/>
            <person name="Macmil S.L."/>
            <person name="Magdelenat G."/>
            <person name="Matthews L."/>
            <person name="McCorrison J."/>
            <person name="Monaghan E.L."/>
            <person name="Mun J.H."/>
            <person name="Najar F.Z."/>
            <person name="Nicholson C."/>
            <person name="Noirot C."/>
            <person name="O'Bleness M."/>
            <person name="Paule C.R."/>
            <person name="Poulain J."/>
            <person name="Prion F."/>
            <person name="Qin B."/>
            <person name="Qu C."/>
            <person name="Retzel E.F."/>
            <person name="Riddle C."/>
            <person name="Sallet E."/>
            <person name="Samain S."/>
            <person name="Samson N."/>
            <person name="Sanders I."/>
            <person name="Saurat O."/>
            <person name="Scarpelli C."/>
            <person name="Schiex T."/>
            <person name="Segurens B."/>
            <person name="Severin A.J."/>
            <person name="Sherrier D.J."/>
            <person name="Shi R."/>
            <person name="Sims S."/>
            <person name="Singer S.R."/>
            <person name="Sinharoy S."/>
            <person name="Sterck L."/>
            <person name="Viollet A."/>
            <person name="Wang B.B."/>
            <person name="Wang K."/>
            <person name="Wang M."/>
            <person name="Wang X."/>
            <person name="Warfsmann J."/>
            <person name="Weissenbach J."/>
            <person name="White D.D."/>
            <person name="White J.D."/>
            <person name="Wiley G.B."/>
            <person name="Wincker P."/>
            <person name="Xing Y."/>
            <person name="Yang L."/>
            <person name="Yao Z."/>
            <person name="Ying F."/>
            <person name="Zhai J."/>
            <person name="Zhou L."/>
            <person name="Zuber A."/>
            <person name="Denarie J."/>
            <person name="Dixon R.A."/>
            <person name="May G.D."/>
            <person name="Schwartz D.C."/>
            <person name="Rogers J."/>
            <person name="Quetier F."/>
            <person name="Town C.D."/>
            <person name="Roe B.A."/>
        </authorList>
    </citation>
    <scope>NUCLEOTIDE SEQUENCE [LARGE SCALE GENOMIC DNA]</scope>
    <source>
        <strain evidence="3">A17</strain>
        <strain evidence="4 5">cv. Jemalong A17</strain>
    </source>
</reference>
<dbReference type="Proteomes" id="UP000002051">
    <property type="component" value="Chromosome 6"/>
</dbReference>
<feature type="chain" id="PRO_5014499374" evidence="1">
    <location>
        <begin position="21"/>
        <end position="456"/>
    </location>
</feature>
<sequence>MNLMLMAAVAFWHYWVFLLLQEIRKQYNGDDNADKLSDLPDCVLLHILSFLNTKYAVQTCVLSKRWKNLWKCLPSLKIGYSNSKCLRGSKNIFYLLFRPRYISSACQVFDFKEPQNFEKFLNGCLSNRDQSIPLQVFDCVGPQIHIESIVKTLPQNLFKLYCHTLTSLHVSVASPQRTLFPNSLNFPALTSLSLWSFDFRVGGDGNVEPFSAFKRLKNLILRDCNVHANRNLCISSATLINLAIDYCNLELYTPSLCTFVYKGIPTVQQLCGSKSNLSSVKHVNIDVNIDAISLSESVKTSLILYNWLVELANIESLTINSTILEILYSVPNILKAEFPSLCNLKSLKVKTNLSSIPNGYLAFLLQNAPSAKVYLLPHCSRVKLLGMNFVVHQLEVLNLSDTKVDDETLHVISKNCCGLLELLLKDCYYVTKKEVKHVEENCTQLRLFSNRGCLLC</sequence>
<reference evidence="3 5" key="2">
    <citation type="journal article" date="2014" name="BMC Genomics">
        <title>An improved genome release (version Mt4.0) for the model legume Medicago truncatula.</title>
        <authorList>
            <person name="Tang H."/>
            <person name="Krishnakumar V."/>
            <person name="Bidwell S."/>
            <person name="Rosen B."/>
            <person name="Chan A."/>
            <person name="Zhou S."/>
            <person name="Gentzbittel L."/>
            <person name="Childs K.L."/>
            <person name="Yandell M."/>
            <person name="Gundlach H."/>
            <person name="Mayer K.F."/>
            <person name="Schwartz D.C."/>
            <person name="Town C.D."/>
        </authorList>
    </citation>
    <scope>GENOME REANNOTATION</scope>
    <source>
        <strain evidence="3">A17</strain>
        <strain evidence="4 5">cv. Jemalong A17</strain>
    </source>
</reference>